<dbReference type="EMBL" id="JABRWO010000003">
    <property type="protein sequence ID" value="MBA2114108.1"/>
    <property type="molecule type" value="Genomic_DNA"/>
</dbReference>
<protein>
    <submittedName>
        <fullName evidence="1">Uncharacterized protein</fullName>
    </submittedName>
</protein>
<evidence type="ECO:0000313" key="1">
    <source>
        <dbReference type="EMBL" id="MBA2114108.1"/>
    </source>
</evidence>
<comment type="caution">
    <text evidence="1">The sequence shown here is derived from an EMBL/GenBank/DDBJ whole genome shotgun (WGS) entry which is preliminary data.</text>
</comment>
<name>A0A7V8V372_9BACT</name>
<dbReference type="InterPro" id="IPR036388">
    <property type="entry name" value="WH-like_DNA-bd_sf"/>
</dbReference>
<accession>A0A7V8V372</accession>
<sequence length="82" mass="9291">MRYRRVKARDRVVLEEDVEQLISDEGLEEPAAQQDQLRAFEGCVEKLPDQRRRLVLNACSGEQSMKAIASDTGKSPEASTER</sequence>
<evidence type="ECO:0000313" key="2">
    <source>
        <dbReference type="Proteomes" id="UP000551616"/>
    </source>
</evidence>
<dbReference type="RefSeq" id="WP_207395594.1">
    <property type="nucleotide sequence ID" value="NZ_JABRWO010000003.1"/>
</dbReference>
<dbReference type="AlphaFoldDB" id="A0A7V8V372"/>
<reference evidence="1 2" key="1">
    <citation type="submission" date="2020-05" db="EMBL/GenBank/DDBJ databases">
        <title>Bremerella alba sp. nov., a novel planctomycete isolated from the surface of the macroalga Fucus spiralis.</title>
        <authorList>
            <person name="Godinho O."/>
            <person name="Botelho R."/>
            <person name="Albuquerque L."/>
            <person name="Wiegand S."/>
            <person name="Da Costa M.S."/>
            <person name="Lobo-Da-Cunha A."/>
            <person name="Jogler C."/>
            <person name="Lage O.M."/>
        </authorList>
    </citation>
    <scope>NUCLEOTIDE SEQUENCE [LARGE SCALE GENOMIC DNA]</scope>
    <source>
        <strain evidence="1 2">FF15</strain>
    </source>
</reference>
<dbReference type="Gene3D" id="1.10.10.10">
    <property type="entry name" value="Winged helix-like DNA-binding domain superfamily/Winged helix DNA-binding domain"/>
    <property type="match status" value="1"/>
</dbReference>
<gene>
    <name evidence="1" type="ORF">HOV93_12640</name>
</gene>
<dbReference type="Proteomes" id="UP000551616">
    <property type="component" value="Unassembled WGS sequence"/>
</dbReference>
<proteinExistence type="predicted"/>
<keyword evidence="2" id="KW-1185">Reference proteome</keyword>
<organism evidence="1 2">
    <name type="scientific">Bremerella alba</name>
    <dbReference type="NCBI Taxonomy" id="980252"/>
    <lineage>
        <taxon>Bacteria</taxon>
        <taxon>Pseudomonadati</taxon>
        <taxon>Planctomycetota</taxon>
        <taxon>Planctomycetia</taxon>
        <taxon>Pirellulales</taxon>
        <taxon>Pirellulaceae</taxon>
        <taxon>Bremerella</taxon>
    </lineage>
</organism>